<dbReference type="Gene3D" id="1.10.340.70">
    <property type="match status" value="1"/>
</dbReference>
<evidence type="ECO:0000313" key="13">
    <source>
        <dbReference type="EMBL" id="KAL3891274.1"/>
    </source>
</evidence>
<feature type="coiled-coil region" evidence="8">
    <location>
        <begin position="25"/>
        <end position="77"/>
    </location>
</feature>
<evidence type="ECO:0000256" key="8">
    <source>
        <dbReference type="SAM" id="Coils"/>
    </source>
</evidence>
<dbReference type="FunFam" id="3.30.70.270:FF:000020">
    <property type="entry name" value="Transposon Tf2-6 polyprotein-like Protein"/>
    <property type="match status" value="1"/>
</dbReference>
<dbReference type="Gene3D" id="3.10.20.370">
    <property type="match status" value="1"/>
</dbReference>
<dbReference type="FunFam" id="3.30.420.10:FF:000032">
    <property type="entry name" value="Retrovirus-related Pol polyprotein from transposon 297-like Protein"/>
    <property type="match status" value="1"/>
</dbReference>
<dbReference type="InterPro" id="IPR050951">
    <property type="entry name" value="Retrovirus_Pol_polyprotein"/>
</dbReference>
<dbReference type="InterPro" id="IPR043502">
    <property type="entry name" value="DNA/RNA_pol_sf"/>
</dbReference>
<dbReference type="InterPro" id="IPR041373">
    <property type="entry name" value="RT_RNaseH"/>
</dbReference>
<dbReference type="Pfam" id="PF00078">
    <property type="entry name" value="RVT_1"/>
    <property type="match status" value="1"/>
</dbReference>
<evidence type="ECO:0000313" key="14">
    <source>
        <dbReference type="Proteomes" id="UP001634394"/>
    </source>
</evidence>
<reference evidence="13 14" key="1">
    <citation type="submission" date="2024-11" db="EMBL/GenBank/DDBJ databases">
        <title>Chromosome-level genome assembly of the freshwater bivalve Anodonta woodiana.</title>
        <authorList>
            <person name="Chen X."/>
        </authorList>
    </citation>
    <scope>NUCLEOTIDE SEQUENCE [LARGE SCALE GENOMIC DNA]</scope>
    <source>
        <strain evidence="13">MN2024</strain>
        <tissue evidence="13">Gills</tissue>
    </source>
</reference>
<comment type="caution">
    <text evidence="13">The sequence shown here is derived from an EMBL/GenBank/DDBJ whole genome shotgun (WGS) entry which is preliminary data.</text>
</comment>
<dbReference type="Pfam" id="PF00665">
    <property type="entry name" value="rve"/>
    <property type="match status" value="1"/>
</dbReference>
<keyword evidence="1" id="KW-0808">Transferase</keyword>
<accession>A0ABD3XYI3</accession>
<evidence type="ECO:0000256" key="3">
    <source>
        <dbReference type="ARBA" id="ARBA00022722"/>
    </source>
</evidence>
<dbReference type="CDD" id="cd01647">
    <property type="entry name" value="RT_LTR"/>
    <property type="match status" value="1"/>
</dbReference>
<dbReference type="PANTHER" id="PTHR37984">
    <property type="entry name" value="PROTEIN CBG26694"/>
    <property type="match status" value="1"/>
</dbReference>
<dbReference type="InterPro" id="IPR036397">
    <property type="entry name" value="RNaseH_sf"/>
</dbReference>
<dbReference type="SUPFAM" id="SSF53098">
    <property type="entry name" value="Ribonuclease H-like"/>
    <property type="match status" value="1"/>
</dbReference>
<dbReference type="Gene3D" id="1.10.4020.10">
    <property type="entry name" value="DNA breaking-rejoining enzymes"/>
    <property type="match status" value="1"/>
</dbReference>
<dbReference type="PROSITE" id="PS50994">
    <property type="entry name" value="INTEGRASE"/>
    <property type="match status" value="1"/>
</dbReference>
<feature type="domain" description="Integrase catalytic" evidence="12">
    <location>
        <begin position="667"/>
        <end position="826"/>
    </location>
</feature>
<keyword evidence="3" id="KW-0540">Nuclease</keyword>
<dbReference type="FunFam" id="1.10.340.70:FF:000001">
    <property type="entry name" value="Retrovirus-related Pol polyprotein from transposon gypsy-like Protein"/>
    <property type="match status" value="1"/>
</dbReference>
<dbReference type="InterPro" id="IPR036875">
    <property type="entry name" value="Znf_CCHC_sf"/>
</dbReference>
<dbReference type="GO" id="GO:0008270">
    <property type="term" value="F:zinc ion binding"/>
    <property type="evidence" value="ECO:0007669"/>
    <property type="project" value="UniProtKB-KW"/>
</dbReference>
<evidence type="ECO:0000256" key="6">
    <source>
        <dbReference type="ARBA" id="ARBA00022918"/>
    </source>
</evidence>
<dbReference type="FunFam" id="3.10.20.370:FF:000001">
    <property type="entry name" value="Retrovirus-related Pol polyprotein from transposon 17.6-like protein"/>
    <property type="match status" value="1"/>
</dbReference>
<dbReference type="Proteomes" id="UP001634394">
    <property type="component" value="Unassembled WGS sequence"/>
</dbReference>
<keyword evidence="8" id="KW-0175">Coiled coil</keyword>
<evidence type="ECO:0000256" key="5">
    <source>
        <dbReference type="ARBA" id="ARBA00022801"/>
    </source>
</evidence>
<dbReference type="EMBL" id="JBJQND010000001">
    <property type="protein sequence ID" value="KAL3891274.1"/>
    <property type="molecule type" value="Genomic_DNA"/>
</dbReference>
<dbReference type="Pfam" id="PF17917">
    <property type="entry name" value="RT_RNaseH"/>
    <property type="match status" value="1"/>
</dbReference>
<evidence type="ECO:0000256" key="2">
    <source>
        <dbReference type="ARBA" id="ARBA00022695"/>
    </source>
</evidence>
<dbReference type="PANTHER" id="PTHR37984:SF5">
    <property type="entry name" value="PROTEIN NYNRIN-LIKE"/>
    <property type="match status" value="1"/>
</dbReference>
<dbReference type="SUPFAM" id="SSF47353">
    <property type="entry name" value="Retrovirus capsid dimerization domain-like"/>
    <property type="match status" value="1"/>
</dbReference>
<dbReference type="CDD" id="cd09274">
    <property type="entry name" value="RNase_HI_RT_Ty3"/>
    <property type="match status" value="1"/>
</dbReference>
<evidence type="ECO:0000259" key="11">
    <source>
        <dbReference type="PROSITE" id="PS50878"/>
    </source>
</evidence>
<keyword evidence="4" id="KW-0255">Endonuclease</keyword>
<feature type="compositionally biased region" description="Basic and acidic residues" evidence="9">
    <location>
        <begin position="124"/>
        <end position="133"/>
    </location>
</feature>
<dbReference type="Pfam" id="PF17921">
    <property type="entry name" value="Integrase_H2C2"/>
    <property type="match status" value="1"/>
</dbReference>
<dbReference type="InterPro" id="IPR041588">
    <property type="entry name" value="Integrase_H2C2"/>
</dbReference>
<dbReference type="InterPro" id="IPR038269">
    <property type="entry name" value="SCAN_sf"/>
</dbReference>
<keyword evidence="7" id="KW-0479">Metal-binding</keyword>
<dbReference type="Gene3D" id="3.30.70.270">
    <property type="match status" value="2"/>
</dbReference>
<protein>
    <recommendedName>
        <fullName evidence="15">Reverse transcriptase</fullName>
    </recommendedName>
</protein>
<evidence type="ECO:0000259" key="12">
    <source>
        <dbReference type="PROSITE" id="PS50994"/>
    </source>
</evidence>
<proteinExistence type="predicted"/>
<dbReference type="SMART" id="SM00343">
    <property type="entry name" value="ZnF_C2HC"/>
    <property type="match status" value="1"/>
</dbReference>
<keyword evidence="6" id="KW-0695">RNA-directed DNA polymerase</keyword>
<dbReference type="InterPro" id="IPR000477">
    <property type="entry name" value="RT_dom"/>
</dbReference>
<dbReference type="Gene3D" id="3.10.10.10">
    <property type="entry name" value="HIV Type 1 Reverse Transcriptase, subunit A, domain 1"/>
    <property type="match status" value="1"/>
</dbReference>
<keyword evidence="7" id="KW-0863">Zinc-finger</keyword>
<evidence type="ECO:0000256" key="4">
    <source>
        <dbReference type="ARBA" id="ARBA00022759"/>
    </source>
</evidence>
<keyword evidence="7" id="KW-0862">Zinc</keyword>
<dbReference type="InterPro" id="IPR043128">
    <property type="entry name" value="Rev_trsase/Diguanyl_cyclase"/>
</dbReference>
<dbReference type="InterPro" id="IPR001584">
    <property type="entry name" value="Integrase_cat-core"/>
</dbReference>
<feature type="domain" description="Reverse transcriptase" evidence="11">
    <location>
        <begin position="1065"/>
        <end position="1242"/>
    </location>
</feature>
<dbReference type="PROSITE" id="PS50158">
    <property type="entry name" value="ZF_CCHC"/>
    <property type="match status" value="1"/>
</dbReference>
<evidence type="ECO:0000256" key="9">
    <source>
        <dbReference type="SAM" id="MobiDB-lite"/>
    </source>
</evidence>
<evidence type="ECO:0000259" key="10">
    <source>
        <dbReference type="PROSITE" id="PS50158"/>
    </source>
</evidence>
<dbReference type="PROSITE" id="PS50878">
    <property type="entry name" value="RT_POL"/>
    <property type="match status" value="1"/>
</dbReference>
<dbReference type="Gene3D" id="3.30.420.10">
    <property type="entry name" value="Ribonuclease H-like superfamily/Ribonuclease H"/>
    <property type="match status" value="1"/>
</dbReference>
<dbReference type="InterPro" id="IPR001878">
    <property type="entry name" value="Znf_CCHC"/>
</dbReference>
<feature type="domain" description="CCHC-type" evidence="10">
    <location>
        <begin position="348"/>
        <end position="363"/>
    </location>
</feature>
<keyword evidence="14" id="KW-1185">Reference proteome</keyword>
<name>A0ABD3XYI3_SINWO</name>
<dbReference type="InterPro" id="IPR012337">
    <property type="entry name" value="RNaseH-like_sf"/>
</dbReference>
<keyword evidence="5" id="KW-0378">Hydrolase</keyword>
<dbReference type="SUPFAM" id="SSF57756">
    <property type="entry name" value="Retrovirus zinc finger-like domains"/>
    <property type="match status" value="1"/>
</dbReference>
<evidence type="ECO:0000256" key="1">
    <source>
        <dbReference type="ARBA" id="ARBA00022679"/>
    </source>
</evidence>
<evidence type="ECO:0000256" key="7">
    <source>
        <dbReference type="PROSITE-ProRule" id="PRU00047"/>
    </source>
</evidence>
<dbReference type="GO" id="GO:0004519">
    <property type="term" value="F:endonuclease activity"/>
    <property type="evidence" value="ECO:0007669"/>
    <property type="project" value="UniProtKB-KW"/>
</dbReference>
<dbReference type="Gene3D" id="4.10.60.10">
    <property type="entry name" value="Zinc finger, CCHC-type"/>
    <property type="match status" value="1"/>
</dbReference>
<keyword evidence="2" id="KW-0548">Nucleotidyltransferase</keyword>
<dbReference type="GO" id="GO:0016787">
    <property type="term" value="F:hydrolase activity"/>
    <property type="evidence" value="ECO:0007669"/>
    <property type="project" value="UniProtKB-KW"/>
</dbReference>
<feature type="region of interest" description="Disordered" evidence="9">
    <location>
        <begin position="124"/>
        <end position="147"/>
    </location>
</feature>
<gene>
    <name evidence="13" type="ORF">ACJMK2_003537</name>
</gene>
<organism evidence="13 14">
    <name type="scientific">Sinanodonta woodiana</name>
    <name type="common">Chinese pond mussel</name>
    <name type="synonym">Anodonta woodiana</name>
    <dbReference type="NCBI Taxonomy" id="1069815"/>
    <lineage>
        <taxon>Eukaryota</taxon>
        <taxon>Metazoa</taxon>
        <taxon>Spiralia</taxon>
        <taxon>Lophotrochozoa</taxon>
        <taxon>Mollusca</taxon>
        <taxon>Bivalvia</taxon>
        <taxon>Autobranchia</taxon>
        <taxon>Heteroconchia</taxon>
        <taxon>Palaeoheterodonta</taxon>
        <taxon>Unionida</taxon>
        <taxon>Unionoidea</taxon>
        <taxon>Unionidae</taxon>
        <taxon>Unioninae</taxon>
        <taxon>Sinanodonta</taxon>
    </lineage>
</organism>
<dbReference type="SUPFAM" id="SSF56672">
    <property type="entry name" value="DNA/RNA polymerases"/>
    <property type="match status" value="1"/>
</dbReference>
<evidence type="ECO:0008006" key="15">
    <source>
        <dbReference type="Google" id="ProtNLM"/>
    </source>
</evidence>
<sequence>MSTLKDLVALGKELGYEGESLRSFIREEQAREREDRARVRELEREKVELEREEREKERAFEREKIELEKGKIELEKQAERDRILWEQEAERDKIAREKQAKLEALEAEDTLKQRDHQRNVELATARKGEHDSASSKLKGPKLPPFDDEKDNMDSYLHRFERYAENQKWSRDDWALHLSSLLKGKALDVYSRLSRDDVFKYEVLKEALLKRYELTEQGFRKKFRFSKPDKGETFSQFIVRIRNYFERWIECGKAVKTFEGLTDFLLRDQLFSSVGRELEQFLREKVLTNVQDMAKQADLFAEARGGTQNVVSRDYNFGNQSTRPMPRELVRSAEAVRSDRNMGRQNVQCYLCRARGHVQKDCPKNKGHVHKVAVAIQSRDISNNIVQVEPCIHSLGTCLFPEARVPTARGVVNGREVVVLRDTGCTGVVIKRSLVQDSQMLGWESPCMLLDQSMGRIPVARITIKTPFLTGTVDALCMENPIYDLTIGNVEGSRLPTMADFEIPLAQAVETRGQTRREKTALNKLIVPQSISGISRDEFKREQERDETLKSVVDKIASVAISHCKGGGSSKFVRKNGLIHREFSTPEGKKYWQVVVPQRYRSQVLRVAHESSMAGHLGKAKTTSRVVAEFYWPGVNGDVTRFCRSCDVCQKTVGKGRVTRVPLGQMPLIDTPFKRVAVDIVGPIQPVTERKNRYILTLVDYATRYPEAVALPTIETERVAEALVDIFSRVGVPEEILTDCGAQFTSDLMSEISRLLSIKQLNTTPYHPMCNGLVEKFNGTLKSMLRKMCAERPQDWDRYLNAVLFAYREVPQESLGFSPFELLYGRTVRGPMRILRELWTGDVASEEVKTTYQYVLDLRNKLESTCQMARAELMKSRRRYAKYYDRKSRDRKFLVGDKVLLLLPTSSNKLLVQWKGPYQVTEVKGDMDYKIDVDGNLKTFHANMLKLYINRQSDNAERGVLIVVCTAVVEDTVADSDIEVSLECPVGVEGEGVDEVDVSAELTKDQRQQVNALLAKHSTVFTDRPGCTTLLDLKIKLNTSDPIRIKGYPVPYNAREAVDEEVSKMLDLGVIEPSNSPYSSPVVLVRKKDGTNRFCIDFRQLNKDTVFDAEPMPDMEGLFAKLSGNRWISKLDLSKEYWQVPIVPESRALTAFATQKGLYQFKVMPFGLVGASATCCRLMRKLLKGLSNVDSFVDDIFVFTNTWSEHMSILEELFDRLCRANLTVRPSKCSIGYTDLDCLGHRVSGMGQLKPHPRQIDAIRDAPKPSNKTQVRSFLGLVGFYRKFIPNFAVIASPLSDLTKKGQPNKVGWGPAQNKAFCTLKEKLVRAPILTLPDVSRPFILRTDASETGLGAILLQEQDGSKLPVAYSSRKLLPRERNYSVIEKECLAVVWGIGKYHAYLFGRDFVLETDHQPLLYLNKAKVANARLMRWALLLQPYRFRVEAIRGVENIGADYLSRA</sequence>
<dbReference type="GO" id="GO:0003964">
    <property type="term" value="F:RNA-directed DNA polymerase activity"/>
    <property type="evidence" value="ECO:0007669"/>
    <property type="project" value="UniProtKB-KW"/>
</dbReference>